<sequence>MKEILAELTPYNNKEKLLKYAKELIDYSDFIDIPDSPLGIPSPSSSILSCMIKEKFPEANIITNIRLYDINRLSLINSITALKMNKINHFLLVRGDMPKIGNKVDEIIPDDAIGFIRSMNIDGYFGLLLNLNKTIDEIELRIKKRASFYLITRPWFSEKIKQVSKMVREQKSKLYIYFVMLTDKNKEFLLNYLPKEELIHIDNLKESIQVVNDYVDGILFSSPMDHKGLVNSLRLFQKYF</sequence>
<keyword evidence="1" id="KW-0560">Oxidoreductase</keyword>
<dbReference type="AlphaFoldDB" id="L0AA39"/>
<dbReference type="GeneID" id="14211470"/>
<dbReference type="PANTHER" id="PTHR38755">
    <property type="entry name" value="5,10-METHYLENETETRAHYDROFOLATE REDUCTASE"/>
    <property type="match status" value="1"/>
</dbReference>
<dbReference type="SUPFAM" id="SSF51730">
    <property type="entry name" value="FAD-linked oxidoreductase"/>
    <property type="match status" value="1"/>
</dbReference>
<dbReference type="KEGG" id="clg:Calag_0210"/>
<dbReference type="STRING" id="1056495.Calag_0210"/>
<proteinExistence type="predicted"/>
<reference evidence="3" key="1">
    <citation type="submission" date="2012-03" db="EMBL/GenBank/DDBJ databases">
        <title>Complete genome of Caldisphaera lagunensis DSM 15908.</title>
        <authorList>
            <person name="Lucas S."/>
            <person name="Copeland A."/>
            <person name="Lapidus A."/>
            <person name="Glavina del Rio T."/>
            <person name="Dalin E."/>
            <person name="Tice H."/>
            <person name="Bruce D."/>
            <person name="Goodwin L."/>
            <person name="Pitluck S."/>
            <person name="Peters L."/>
            <person name="Mikhailova N."/>
            <person name="Teshima H."/>
            <person name="Kyrpides N."/>
            <person name="Mavromatis K."/>
            <person name="Ivanova N."/>
            <person name="Brettin T."/>
            <person name="Detter J.C."/>
            <person name="Han C."/>
            <person name="Larimer F."/>
            <person name="Land M."/>
            <person name="Hauser L."/>
            <person name="Markowitz V."/>
            <person name="Cheng J.-F."/>
            <person name="Hugenholtz P."/>
            <person name="Woyke T."/>
            <person name="Wu D."/>
            <person name="Spring S."/>
            <person name="Schroeder M."/>
            <person name="Brambilla E."/>
            <person name="Klenk H.-P."/>
            <person name="Eisen J.A."/>
        </authorList>
    </citation>
    <scope>NUCLEOTIDE SEQUENCE [LARGE SCALE GENOMIC DNA]</scope>
    <source>
        <strain evidence="3">DSM 15908 / JCM 11604 / IC-154</strain>
    </source>
</reference>
<evidence type="ECO:0000256" key="1">
    <source>
        <dbReference type="ARBA" id="ARBA00023002"/>
    </source>
</evidence>
<dbReference type="eggNOG" id="arCOG00475">
    <property type="taxonomic scope" value="Archaea"/>
</dbReference>
<accession>L0AA39</accession>
<dbReference type="HOGENOM" id="CLU_098912_0_0_2"/>
<keyword evidence="3" id="KW-1185">Reference proteome</keyword>
<dbReference type="OrthoDB" id="28177at2157"/>
<evidence type="ECO:0000313" key="2">
    <source>
        <dbReference type="EMBL" id="AFZ69992.1"/>
    </source>
</evidence>
<dbReference type="InParanoid" id="L0AA39"/>
<dbReference type="InterPro" id="IPR029041">
    <property type="entry name" value="FAD-linked_oxidoreductase-like"/>
</dbReference>
<dbReference type="GO" id="GO:0016491">
    <property type="term" value="F:oxidoreductase activity"/>
    <property type="evidence" value="ECO:0007669"/>
    <property type="project" value="UniProtKB-KW"/>
</dbReference>
<dbReference type="RefSeq" id="WP_015231890.1">
    <property type="nucleotide sequence ID" value="NC_019791.1"/>
</dbReference>
<dbReference type="Proteomes" id="UP000010469">
    <property type="component" value="Chromosome"/>
</dbReference>
<dbReference type="Gene3D" id="3.20.20.220">
    <property type="match status" value="1"/>
</dbReference>
<evidence type="ECO:0000313" key="3">
    <source>
        <dbReference type="Proteomes" id="UP000010469"/>
    </source>
</evidence>
<dbReference type="EMBL" id="CP003378">
    <property type="protein sequence ID" value="AFZ69992.1"/>
    <property type="molecule type" value="Genomic_DNA"/>
</dbReference>
<name>L0AA39_CALLD</name>
<dbReference type="PANTHER" id="PTHR38755:SF1">
    <property type="entry name" value="METHYLENE-TETRAHYDROFOLATE REDUCTASE C-TERMINAL DOMAIN-CONTAINING PROTEIN"/>
    <property type="match status" value="1"/>
</dbReference>
<protein>
    <submittedName>
        <fullName evidence="2">5,10-methylenetetrahydrofolate reductase</fullName>
    </submittedName>
</protein>
<organism evidence="2 3">
    <name type="scientific">Caldisphaera lagunensis (strain DSM 15908 / JCM 11604 / ANMR 0165 / IC-154)</name>
    <dbReference type="NCBI Taxonomy" id="1056495"/>
    <lineage>
        <taxon>Archaea</taxon>
        <taxon>Thermoproteota</taxon>
        <taxon>Thermoprotei</taxon>
        <taxon>Acidilobales</taxon>
        <taxon>Caldisphaeraceae</taxon>
        <taxon>Caldisphaera</taxon>
    </lineage>
</organism>
<gene>
    <name evidence="2" type="ordered locus">Calag_0210</name>
</gene>